<reference evidence="1 2" key="1">
    <citation type="submission" date="2023-10" db="EMBL/GenBank/DDBJ databases">
        <title>Two novel species belonging to the OM43/NOR5 clade.</title>
        <authorList>
            <person name="Park M."/>
        </authorList>
    </citation>
    <scope>NUCLEOTIDE SEQUENCE [LARGE SCALE GENOMIC DNA]</scope>
    <source>
        <strain evidence="1 2">IMCC45268</strain>
    </source>
</reference>
<evidence type="ECO:0000313" key="1">
    <source>
        <dbReference type="EMBL" id="WOJ95792.1"/>
    </source>
</evidence>
<evidence type="ECO:0000313" key="2">
    <source>
        <dbReference type="Proteomes" id="UP001626549"/>
    </source>
</evidence>
<keyword evidence="2" id="KW-1185">Reference proteome</keyword>
<accession>A0ABZ0I9R5</accession>
<dbReference type="EMBL" id="CP136865">
    <property type="protein sequence ID" value="WOJ95792.1"/>
    <property type="molecule type" value="Genomic_DNA"/>
</dbReference>
<dbReference type="RefSeq" id="WP_407326491.1">
    <property type="nucleotide sequence ID" value="NZ_CP136865.1"/>
</dbReference>
<sequence>MTSDKLDFIDEMHVRLEGLKGIAILGSETSDPGVGSAFVACSVLVSDMEKILDDFQKRDEVAK</sequence>
<dbReference type="Proteomes" id="UP001626549">
    <property type="component" value="Chromosome"/>
</dbReference>
<proteinExistence type="predicted"/>
<name>A0ABZ0I9R5_9GAMM</name>
<gene>
    <name evidence="1" type="ORF">R0137_11115</name>
</gene>
<protein>
    <submittedName>
        <fullName evidence="1">Uncharacterized protein</fullName>
    </submittedName>
</protein>
<organism evidence="1 2">
    <name type="scientific">Congregibacter brevis</name>
    <dbReference type="NCBI Taxonomy" id="3081201"/>
    <lineage>
        <taxon>Bacteria</taxon>
        <taxon>Pseudomonadati</taxon>
        <taxon>Pseudomonadota</taxon>
        <taxon>Gammaproteobacteria</taxon>
        <taxon>Cellvibrionales</taxon>
        <taxon>Halieaceae</taxon>
        <taxon>Congregibacter</taxon>
    </lineage>
</organism>